<feature type="compositionally biased region" description="Gly residues" evidence="1">
    <location>
        <begin position="1062"/>
        <end position="1075"/>
    </location>
</feature>
<feature type="region of interest" description="Disordered" evidence="1">
    <location>
        <begin position="967"/>
        <end position="997"/>
    </location>
</feature>
<evidence type="ECO:0000313" key="3">
    <source>
        <dbReference type="Proteomes" id="UP000722791"/>
    </source>
</evidence>
<accession>A0A8J4DHY1</accession>
<protein>
    <submittedName>
        <fullName evidence="2">Uncharacterized protein</fullName>
    </submittedName>
</protein>
<evidence type="ECO:0000256" key="1">
    <source>
        <dbReference type="SAM" id="MobiDB-lite"/>
    </source>
</evidence>
<sequence>MSSSSSNKNQTQAKYANSNLNAVFAKPTASAAAQSSTSGTINRNGMLVLSKRTARAVSGAKVVVPKPVNLPSLKKEHAGNDPSTQLVPAGASAGWAKPEEQAPPTQPQEVRSALTAGSNWASQPRIGSGAWASTGTSSPAHGRGPSFPVDRHLNPDEYPSLAATARSNSQPQKQRPVPYEQPQDPRGWADDERAPAGGLRHGDWDDERGRDWDRSSRDARFEPYGVPRPGHFDDYDEHPRGGRPYDSFGPSSRTAMYDYPPPPPPRRPTYERDTYERYDRPAERYDRPAERYERPAERYERPGYATNRFTDYDDSLIPPPPPPRLPSRDAPQIPPSVPPPEEEDEDPERAAFEAELRNLQAEIGKKKAEQKDISSSRASAPAPEPQMEQPGNPEDTVPKQTEIVTAPSKAPVIATKLVARDAEEEERRRKQAAAEKLRALEESIAARNAAAVKPTEVEMEAKLPTRPDAPADGARIASKAIDISEPRTNAWGPVPKPPTTAMFGSFDEHLLEELHRTPAPQPQLTQGTPAHSQQQQHGTGLPGQQQFHQQHQAYSQQFTAPPPAAQAQHTYGQHPPHAYLQQHAAGPQQPAPVALAQSASPDEQTRTKPWRPVEGTTPVLLTHASAPSLTSQQGASAPKDAAPAPVYDPNSYDRRALPPSGRGRGRGEPGRGRGRSGGSGYDSPEGGEASGSDAPVEGGRGRGRGRGAAERGRGGRGGRGARGRGRGDDSGAEEEAAVSGAEAGEGEQNGRRNGSAFSVRQVDALVASSGDRSSGRGQGQRREGRGGRSAGSHAADGSQSSIVMDGMHLPSAVASGDMRATGQDRATLVIGRTPPQSNVSVPPSQSQPLPQAQLQQGQHIQQQVPASGAAMGLAAAAAAASNASDPNSNSLAWGSNIATDVAVRTLEDPVVPDLNLPVTLDPTPAMKPPGSLVGLGPQAFDRSIGPKPAQQQAAQPVVMAKVGIPGSQVQPTHSASGPTQHVHQQAQHSAHAHQDISSKSVEVLDSGMPALPADLNLDILPAKPTGVASGLGGFAAGANGGIQSQDARGALSGGYGAFGAGTGEHGSSGTSGGQGPAPAGISVWSRPNTLGAFGQTSSGLQAHQPGTAGFSAGLTFYNTANPGFPNTGAMGTNAAGNSGTSAGAGQPSPQLMLNIGQGAFAPGPFAVPFSPPVRPFPPMPHGGQFSGLNTNIFLQQPFLPTDKQPDWSMTGLGGQNTNLTPAALPRPVDLGIPPPPFVVQQTGTGSQAGATASGTATGGADGNATATGTFGALPNALLGAGLPSLSPAGFTSGHKQPGALGHPGLKPAVQGGYGTVQQAAAQQLPQQPSIGAGGKEAVKPNLPDDIFDVKPSGQLQQQQQPQSSTRLPSASMPPPVPPASGPARLGHGAAAGLPLSGMPQSPANIVSGVPPGSGSSVVKPAHAQGPTVAPVSQSLGPVPGSGAAGGGRGGRGRGDGRGGPRATTVEGGRGRGFAGRGGRGGMKSDGDTGGSSASGAVPVGPSPGAMLAAGVGTSVSSVQTVQAHLAIPSSVGPSQGGQAGGPSGQHHGGSGGRGEGGRGGRGRGGGGRGRGVRGEGGQPAGGRGSGQSGRGGKGGPGGGTAEGEKS</sequence>
<feature type="compositionally biased region" description="Low complexity" evidence="1">
    <location>
        <begin position="581"/>
        <end position="601"/>
    </location>
</feature>
<feature type="compositionally biased region" description="Basic and acidic residues" evidence="1">
    <location>
        <begin position="506"/>
        <end position="516"/>
    </location>
</feature>
<organism evidence="2 3">
    <name type="scientific">Volvox reticuliferus</name>
    <dbReference type="NCBI Taxonomy" id="1737510"/>
    <lineage>
        <taxon>Eukaryota</taxon>
        <taxon>Viridiplantae</taxon>
        <taxon>Chlorophyta</taxon>
        <taxon>core chlorophytes</taxon>
        <taxon>Chlorophyceae</taxon>
        <taxon>CS clade</taxon>
        <taxon>Chlamydomonadales</taxon>
        <taxon>Volvocaceae</taxon>
        <taxon>Volvox</taxon>
    </lineage>
</organism>
<feature type="compositionally biased region" description="Basic and acidic residues" evidence="1">
    <location>
        <begin position="187"/>
        <end position="221"/>
    </location>
</feature>
<reference evidence="2" key="1">
    <citation type="journal article" date="2021" name="Proc. Natl. Acad. Sci. U.S.A.">
        <title>Three genomes in the algal genus Volvox reveal the fate of a haploid sex-determining region after a transition to homothallism.</title>
        <authorList>
            <person name="Yamamoto K."/>
            <person name="Hamaji T."/>
            <person name="Kawai-Toyooka H."/>
            <person name="Matsuzaki R."/>
            <person name="Takahashi F."/>
            <person name="Nishimura Y."/>
            <person name="Kawachi M."/>
            <person name="Noguchi H."/>
            <person name="Minakuchi Y."/>
            <person name="Umen J.G."/>
            <person name="Toyoda A."/>
            <person name="Nozaki H."/>
        </authorList>
    </citation>
    <scope>NUCLEOTIDE SEQUENCE</scope>
    <source>
        <strain evidence="2">NIES-3785</strain>
    </source>
</reference>
<name>A0A8J4DHY1_9CHLO</name>
<feature type="region of interest" description="Disordered" evidence="1">
    <location>
        <begin position="832"/>
        <end position="857"/>
    </location>
</feature>
<feature type="compositionally biased region" description="Basic and acidic residues" evidence="1">
    <location>
        <begin position="268"/>
        <end position="301"/>
    </location>
</feature>
<feature type="region of interest" description="Disordered" evidence="1">
    <location>
        <begin position="1526"/>
        <end position="1606"/>
    </location>
</feature>
<feature type="compositionally biased region" description="Polar residues" evidence="1">
    <location>
        <begin position="625"/>
        <end position="635"/>
    </location>
</feature>
<feature type="compositionally biased region" description="Low complexity" evidence="1">
    <location>
        <begin position="544"/>
        <end position="559"/>
    </location>
</feature>
<comment type="caution">
    <text evidence="2">The sequence shown here is derived from an EMBL/GenBank/DDBJ whole genome shotgun (WGS) entry which is preliminary data.</text>
</comment>
<feature type="compositionally biased region" description="Polar residues" evidence="1">
    <location>
        <begin position="522"/>
        <end position="538"/>
    </location>
</feature>
<feature type="compositionally biased region" description="Basic residues" evidence="1">
    <location>
        <begin position="714"/>
        <end position="724"/>
    </location>
</feature>
<dbReference type="OrthoDB" id="1939715at2759"/>
<feature type="compositionally biased region" description="Polar residues" evidence="1">
    <location>
        <begin position="967"/>
        <end position="979"/>
    </location>
</feature>
<feature type="compositionally biased region" description="Low complexity" evidence="1">
    <location>
        <begin position="127"/>
        <end position="138"/>
    </location>
</feature>
<proteinExistence type="predicted"/>
<feature type="compositionally biased region" description="Low complexity" evidence="1">
    <location>
        <begin position="980"/>
        <end position="989"/>
    </location>
</feature>
<feature type="region of interest" description="Disordered" evidence="1">
    <location>
        <begin position="1062"/>
        <end position="1101"/>
    </location>
</feature>
<gene>
    <name evidence="2" type="ORF">Vretimale_4920</name>
</gene>
<feature type="compositionally biased region" description="Low complexity" evidence="1">
    <location>
        <begin position="1317"/>
        <end position="1328"/>
    </location>
</feature>
<feature type="compositionally biased region" description="Gly residues" evidence="1">
    <location>
        <begin position="1534"/>
        <end position="1606"/>
    </location>
</feature>
<feature type="region of interest" description="Disordered" evidence="1">
    <location>
        <begin position="66"/>
        <end position="410"/>
    </location>
</feature>
<feature type="compositionally biased region" description="Low complexity" evidence="1">
    <location>
        <begin position="1490"/>
        <end position="1509"/>
    </location>
</feature>
<feature type="compositionally biased region" description="Basic and acidic residues" evidence="1">
    <location>
        <begin position="230"/>
        <end position="240"/>
    </location>
</feature>
<feature type="compositionally biased region" description="Gly residues" evidence="1">
    <location>
        <begin position="1470"/>
        <end position="1489"/>
    </location>
</feature>
<feature type="compositionally biased region" description="Low complexity" evidence="1">
    <location>
        <begin position="1406"/>
        <end position="1418"/>
    </location>
</feature>
<dbReference type="Proteomes" id="UP000722791">
    <property type="component" value="Unassembled WGS sequence"/>
</dbReference>
<feature type="compositionally biased region" description="Basic and acidic residues" evidence="1">
    <location>
        <begin position="363"/>
        <end position="374"/>
    </location>
</feature>
<feature type="compositionally biased region" description="Basic and acidic residues" evidence="1">
    <location>
        <begin position="455"/>
        <end position="465"/>
    </location>
</feature>
<feature type="compositionally biased region" description="Pro residues" evidence="1">
    <location>
        <begin position="1371"/>
        <end position="1380"/>
    </location>
</feature>
<evidence type="ECO:0000313" key="2">
    <source>
        <dbReference type="EMBL" id="GIL99868.1"/>
    </source>
</evidence>
<dbReference type="EMBL" id="BNCQ01000007">
    <property type="protein sequence ID" value="GIL99868.1"/>
    <property type="molecule type" value="Genomic_DNA"/>
</dbReference>
<feature type="region of interest" description="Disordered" evidence="1">
    <location>
        <begin position="1240"/>
        <end position="1260"/>
    </location>
</feature>
<feature type="region of interest" description="Disordered" evidence="1">
    <location>
        <begin position="450"/>
        <end position="799"/>
    </location>
</feature>
<feature type="compositionally biased region" description="Low complexity" evidence="1">
    <location>
        <begin position="834"/>
        <end position="857"/>
    </location>
</feature>
<feature type="compositionally biased region" description="Low complexity" evidence="1">
    <location>
        <begin position="1242"/>
        <end position="1255"/>
    </location>
</feature>
<feature type="region of interest" description="Disordered" evidence="1">
    <location>
        <begin position="1288"/>
        <end position="1509"/>
    </location>
</feature>